<dbReference type="EMBL" id="UZAN01043711">
    <property type="protein sequence ID" value="VDP79065.1"/>
    <property type="molecule type" value="Genomic_DNA"/>
</dbReference>
<dbReference type="OrthoDB" id="263481at2759"/>
<evidence type="ECO:0000313" key="4">
    <source>
        <dbReference type="Proteomes" id="UP000272942"/>
    </source>
</evidence>
<dbReference type="Proteomes" id="UP000272942">
    <property type="component" value="Unassembled WGS sequence"/>
</dbReference>
<keyword evidence="4" id="KW-1185">Reference proteome</keyword>
<reference evidence="5" key="1">
    <citation type="submission" date="2016-06" db="UniProtKB">
        <authorList>
            <consortium name="WormBaseParasite"/>
        </authorList>
    </citation>
    <scope>IDENTIFICATION</scope>
</reference>
<accession>A0A183AIA5</accession>
<name>A0A183AIA5_9TREM</name>
<keyword evidence="2" id="KW-1133">Transmembrane helix</keyword>
<sequence length="340" mass="37817">MPKRRLRKRQSDRDTPDISGSHSDVSVPADYGLLEGTVHPTRVPTQEFLPRASSAAISACHSSGFAPPVDGADENDALNTSAIGVKLESFLLRASNYFANLSSSTSRLNNSSVTDNAPLLSSLIEFAFSRSSHVAFGEDSRLAFSHLFLREWDPQYETLDYPPAAGPYAVYERDDFFENIGYALTRIHMERLKESGLMEIRLTSPFTGVPCSSLLKKASSTAFVSVSQHDSMQSVQEFWHKLDRVGLSEPTTSVRRIAVIALDAFVLFLGTISFVLCVRSLVRGFLMWRLILLWLFSTNLSSIRSITYPPPMPARKSHDRLSSFIDRSFESVLPTWPPGS</sequence>
<organism evidence="5">
    <name type="scientific">Echinostoma caproni</name>
    <dbReference type="NCBI Taxonomy" id="27848"/>
    <lineage>
        <taxon>Eukaryota</taxon>
        <taxon>Metazoa</taxon>
        <taxon>Spiralia</taxon>
        <taxon>Lophotrochozoa</taxon>
        <taxon>Platyhelminthes</taxon>
        <taxon>Trematoda</taxon>
        <taxon>Digenea</taxon>
        <taxon>Plagiorchiida</taxon>
        <taxon>Echinostomata</taxon>
        <taxon>Echinostomatoidea</taxon>
        <taxon>Echinostomatidae</taxon>
        <taxon>Echinostoma</taxon>
    </lineage>
</organism>
<gene>
    <name evidence="3" type="ORF">ECPE_LOCUS6690</name>
</gene>
<dbReference type="WBParaSite" id="ECPE_0000670301-mRNA-1">
    <property type="protein sequence ID" value="ECPE_0000670301-mRNA-1"/>
    <property type="gene ID" value="ECPE_0000670301"/>
</dbReference>
<keyword evidence="2" id="KW-0472">Membrane</keyword>
<evidence type="ECO:0000313" key="3">
    <source>
        <dbReference type="EMBL" id="VDP79065.1"/>
    </source>
</evidence>
<proteinExistence type="predicted"/>
<feature type="transmembrane region" description="Helical" evidence="2">
    <location>
        <begin position="257"/>
        <end position="281"/>
    </location>
</feature>
<feature type="transmembrane region" description="Helical" evidence="2">
    <location>
        <begin position="287"/>
        <end position="306"/>
    </location>
</feature>
<feature type="region of interest" description="Disordered" evidence="1">
    <location>
        <begin position="1"/>
        <end position="29"/>
    </location>
</feature>
<evidence type="ECO:0000313" key="5">
    <source>
        <dbReference type="WBParaSite" id="ECPE_0000670301-mRNA-1"/>
    </source>
</evidence>
<keyword evidence="2" id="KW-0812">Transmembrane</keyword>
<protein>
    <submittedName>
        <fullName evidence="5">PKD_channel domain-containing protein</fullName>
    </submittedName>
</protein>
<evidence type="ECO:0000256" key="1">
    <source>
        <dbReference type="SAM" id="MobiDB-lite"/>
    </source>
</evidence>
<reference evidence="3 4" key="2">
    <citation type="submission" date="2018-11" db="EMBL/GenBank/DDBJ databases">
        <authorList>
            <consortium name="Pathogen Informatics"/>
        </authorList>
    </citation>
    <scope>NUCLEOTIDE SEQUENCE [LARGE SCALE GENOMIC DNA]</scope>
    <source>
        <strain evidence="3 4">Egypt</strain>
    </source>
</reference>
<evidence type="ECO:0000256" key="2">
    <source>
        <dbReference type="SAM" id="Phobius"/>
    </source>
</evidence>
<dbReference type="AlphaFoldDB" id="A0A183AIA5"/>